<keyword evidence="15" id="KW-0342">GTP-binding</keyword>
<organism evidence="18 19">
    <name type="scientific">Synechocystis salina LEGE 00031</name>
    <dbReference type="NCBI Taxonomy" id="1828736"/>
    <lineage>
        <taxon>Bacteria</taxon>
        <taxon>Bacillati</taxon>
        <taxon>Cyanobacteriota</taxon>
        <taxon>Cyanophyceae</taxon>
        <taxon>Synechococcales</taxon>
        <taxon>Merismopediaceae</taxon>
        <taxon>Synechocystis</taxon>
    </lineage>
</organism>
<keyword evidence="11 18" id="KW-0808">Transferase</keyword>
<comment type="caution">
    <text evidence="18">The sequence shown here is derived from an EMBL/GenBank/DDBJ whole genome shotgun (WGS) entry which is preliminary data.</text>
</comment>
<evidence type="ECO:0000256" key="9">
    <source>
        <dbReference type="ARBA" id="ARBA00012523"/>
    </source>
</evidence>
<dbReference type="CDD" id="cd00544">
    <property type="entry name" value="CobU"/>
    <property type="match status" value="1"/>
</dbReference>
<gene>
    <name evidence="18" type="primary">cobU</name>
    <name evidence="18" type="ORF">IQ217_12890</name>
</gene>
<evidence type="ECO:0000256" key="5">
    <source>
        <dbReference type="ARBA" id="ARBA00004692"/>
    </source>
</evidence>
<evidence type="ECO:0000256" key="1">
    <source>
        <dbReference type="ARBA" id="ARBA00000312"/>
    </source>
</evidence>
<evidence type="ECO:0000256" key="4">
    <source>
        <dbReference type="ARBA" id="ARBA00003889"/>
    </source>
</evidence>
<name>A0ABR9VTN0_9SYNC</name>
<dbReference type="Proteomes" id="UP000658720">
    <property type="component" value="Unassembled WGS sequence"/>
</dbReference>
<evidence type="ECO:0000256" key="14">
    <source>
        <dbReference type="ARBA" id="ARBA00022840"/>
    </source>
</evidence>
<evidence type="ECO:0000256" key="7">
    <source>
        <dbReference type="ARBA" id="ARBA00007490"/>
    </source>
</evidence>
<dbReference type="EC" id="2.7.1.156" evidence="8"/>
<evidence type="ECO:0000313" key="19">
    <source>
        <dbReference type="Proteomes" id="UP000658720"/>
    </source>
</evidence>
<protein>
    <recommendedName>
        <fullName evidence="16">Adenosylcobinamide kinase</fullName>
        <ecNumber evidence="8">2.7.1.156</ecNumber>
        <ecNumber evidence="9">2.7.7.62</ecNumber>
    </recommendedName>
    <alternativeName>
        <fullName evidence="17">Adenosylcobinamide-phosphate guanylyltransferase</fullName>
    </alternativeName>
</protein>
<evidence type="ECO:0000256" key="10">
    <source>
        <dbReference type="ARBA" id="ARBA00022573"/>
    </source>
</evidence>
<evidence type="ECO:0000256" key="12">
    <source>
        <dbReference type="ARBA" id="ARBA00022741"/>
    </source>
</evidence>
<accession>A0ABR9VTN0</accession>
<evidence type="ECO:0000256" key="17">
    <source>
        <dbReference type="ARBA" id="ARBA00030571"/>
    </source>
</evidence>
<evidence type="ECO:0000256" key="2">
    <source>
        <dbReference type="ARBA" id="ARBA00000711"/>
    </source>
</evidence>
<evidence type="ECO:0000256" key="3">
    <source>
        <dbReference type="ARBA" id="ARBA00001522"/>
    </source>
</evidence>
<dbReference type="PANTHER" id="PTHR34848">
    <property type="match status" value="1"/>
</dbReference>
<keyword evidence="14" id="KW-0067">ATP-binding</keyword>
<dbReference type="PIRSF" id="PIRSF006135">
    <property type="entry name" value="CobU"/>
    <property type="match status" value="1"/>
</dbReference>
<evidence type="ECO:0000256" key="13">
    <source>
        <dbReference type="ARBA" id="ARBA00022777"/>
    </source>
</evidence>
<reference evidence="18 19" key="1">
    <citation type="submission" date="2020-10" db="EMBL/GenBank/DDBJ databases">
        <authorList>
            <person name="Castelo-Branco R."/>
            <person name="Eusebio N."/>
            <person name="Adriana R."/>
            <person name="Vieira A."/>
            <person name="Brugerolle De Fraissinette N."/>
            <person name="Rezende De Castro R."/>
            <person name="Schneider M.P."/>
            <person name="Vasconcelos V."/>
            <person name="Leao P.N."/>
        </authorList>
    </citation>
    <scope>NUCLEOTIDE SEQUENCE [LARGE SCALE GENOMIC DNA]</scope>
    <source>
        <strain evidence="18 19">LEGE 00031</strain>
    </source>
</reference>
<dbReference type="PANTHER" id="PTHR34848:SF1">
    <property type="entry name" value="BIFUNCTIONAL ADENOSYLCOBALAMIN BIOSYNTHESIS PROTEIN COBU"/>
    <property type="match status" value="1"/>
</dbReference>
<evidence type="ECO:0000256" key="15">
    <source>
        <dbReference type="ARBA" id="ARBA00023134"/>
    </source>
</evidence>
<keyword evidence="19" id="KW-1185">Reference proteome</keyword>
<keyword evidence="13 18" id="KW-0418">Kinase</keyword>
<dbReference type="GO" id="GO:0043752">
    <property type="term" value="F:adenosylcobinamide kinase activity"/>
    <property type="evidence" value="ECO:0007669"/>
    <property type="project" value="UniProtKB-EC"/>
</dbReference>
<proteinExistence type="inferred from homology"/>
<dbReference type="RefSeq" id="WP_194020246.1">
    <property type="nucleotide sequence ID" value="NZ_JADEVV010000037.1"/>
</dbReference>
<comment type="pathway">
    <text evidence="6">Cofactor biosynthesis; adenosylcobalamin biosynthesis; adenosylcobalamin from cob(II)yrinate a,c-diamide: step 5/7.</text>
</comment>
<keyword evidence="10" id="KW-0169">Cobalamin biosynthesis</keyword>
<keyword evidence="12" id="KW-0547">Nucleotide-binding</keyword>
<dbReference type="Pfam" id="PF02283">
    <property type="entry name" value="CobU"/>
    <property type="match status" value="1"/>
</dbReference>
<evidence type="ECO:0000256" key="11">
    <source>
        <dbReference type="ARBA" id="ARBA00022679"/>
    </source>
</evidence>
<evidence type="ECO:0000256" key="6">
    <source>
        <dbReference type="ARBA" id="ARBA00005159"/>
    </source>
</evidence>
<comment type="pathway">
    <text evidence="5">Cofactor biosynthesis; adenosylcobalamin biosynthesis; adenosylcobalamin from cob(II)yrinate a,c-diamide: step 6/7.</text>
</comment>
<evidence type="ECO:0000256" key="8">
    <source>
        <dbReference type="ARBA" id="ARBA00012016"/>
    </source>
</evidence>
<dbReference type="Gene3D" id="3.40.50.300">
    <property type="entry name" value="P-loop containing nucleotide triphosphate hydrolases"/>
    <property type="match status" value="1"/>
</dbReference>
<dbReference type="EMBL" id="JADEVV010000037">
    <property type="protein sequence ID" value="MBE9254716.1"/>
    <property type="molecule type" value="Genomic_DNA"/>
</dbReference>
<evidence type="ECO:0000256" key="16">
    <source>
        <dbReference type="ARBA" id="ARBA00029570"/>
    </source>
</evidence>
<dbReference type="InterPro" id="IPR027417">
    <property type="entry name" value="P-loop_NTPase"/>
</dbReference>
<dbReference type="GO" id="GO:0008820">
    <property type="term" value="F:cobinamide phosphate guanylyltransferase activity"/>
    <property type="evidence" value="ECO:0007669"/>
    <property type="project" value="UniProtKB-EC"/>
</dbReference>
<comment type="function">
    <text evidence="4">Catalyzes ATP-dependent phosphorylation of adenosylcobinamide and addition of GMP to adenosylcobinamide phosphate.</text>
</comment>
<keyword evidence="18" id="KW-0548">Nucleotidyltransferase</keyword>
<comment type="catalytic activity">
    <reaction evidence="1">
        <text>adenosylcob(III)inamide + ATP = adenosylcob(III)inamide phosphate + ADP + H(+)</text>
        <dbReference type="Rhea" id="RHEA:15769"/>
        <dbReference type="ChEBI" id="CHEBI:2480"/>
        <dbReference type="ChEBI" id="CHEBI:15378"/>
        <dbReference type="ChEBI" id="CHEBI:30616"/>
        <dbReference type="ChEBI" id="CHEBI:58502"/>
        <dbReference type="ChEBI" id="CHEBI:456216"/>
        <dbReference type="EC" id="2.7.1.156"/>
    </reaction>
</comment>
<dbReference type="InterPro" id="IPR003203">
    <property type="entry name" value="CobU/CobP"/>
</dbReference>
<comment type="catalytic activity">
    <reaction evidence="2">
        <text>adenosylcob(III)inamide phosphate + GTP + H(+) = adenosylcob(III)inamide-GDP + diphosphate</text>
        <dbReference type="Rhea" id="RHEA:22712"/>
        <dbReference type="ChEBI" id="CHEBI:15378"/>
        <dbReference type="ChEBI" id="CHEBI:33019"/>
        <dbReference type="ChEBI" id="CHEBI:37565"/>
        <dbReference type="ChEBI" id="CHEBI:58502"/>
        <dbReference type="ChEBI" id="CHEBI:60487"/>
        <dbReference type="EC" id="2.7.7.62"/>
    </reaction>
</comment>
<dbReference type="NCBIfam" id="NF004469">
    <property type="entry name" value="PRK05800.1"/>
    <property type="match status" value="1"/>
</dbReference>
<comment type="catalytic activity">
    <reaction evidence="3">
        <text>adenosylcob(III)inamide + GTP = adenosylcob(III)inamide phosphate + GDP + H(+)</text>
        <dbReference type="Rhea" id="RHEA:15765"/>
        <dbReference type="ChEBI" id="CHEBI:2480"/>
        <dbReference type="ChEBI" id="CHEBI:15378"/>
        <dbReference type="ChEBI" id="CHEBI:37565"/>
        <dbReference type="ChEBI" id="CHEBI:58189"/>
        <dbReference type="ChEBI" id="CHEBI:58502"/>
        <dbReference type="EC" id="2.7.1.156"/>
    </reaction>
</comment>
<evidence type="ECO:0000313" key="18">
    <source>
        <dbReference type="EMBL" id="MBE9254716.1"/>
    </source>
</evidence>
<dbReference type="SUPFAM" id="SSF52540">
    <property type="entry name" value="P-loop containing nucleoside triphosphate hydrolases"/>
    <property type="match status" value="1"/>
</dbReference>
<dbReference type="EC" id="2.7.7.62" evidence="9"/>
<sequence length="184" mass="20473">MALPILVTGPSRSGKSEWAEHLAQNHPSVIYIATGKENAADPDWQNRIQQHRDRRPPQWQTVCVDQHLTDTLATLPPGSCALVDSLGGWVANTLELSPEQWRTKQMDFITFVADLQNVPITIIFVAEETGWGVIPAYALGRIFRDRLGALTRQLGRLCSQVYLVTGGYAVDLCQWGEPLPPSRD</sequence>
<comment type="similarity">
    <text evidence="7">Belongs to the CobU/CobP family.</text>
</comment>